<feature type="domain" description="O-antigen ligase-related" evidence="6">
    <location>
        <begin position="211"/>
        <end position="346"/>
    </location>
</feature>
<dbReference type="PANTHER" id="PTHR37422">
    <property type="entry name" value="TEICHURONIC ACID BIOSYNTHESIS PROTEIN TUAE"/>
    <property type="match status" value="1"/>
</dbReference>
<dbReference type="InterPro" id="IPR007016">
    <property type="entry name" value="O-antigen_ligase-rel_domated"/>
</dbReference>
<evidence type="ECO:0000313" key="7">
    <source>
        <dbReference type="EMBL" id="AXC11266.1"/>
    </source>
</evidence>
<evidence type="ECO:0000256" key="5">
    <source>
        <dbReference type="SAM" id="Phobius"/>
    </source>
</evidence>
<dbReference type="OrthoDB" id="4391260at2"/>
<organism evidence="7 8">
    <name type="scientific">Acidisarcina polymorpha</name>
    <dbReference type="NCBI Taxonomy" id="2211140"/>
    <lineage>
        <taxon>Bacteria</taxon>
        <taxon>Pseudomonadati</taxon>
        <taxon>Acidobacteriota</taxon>
        <taxon>Terriglobia</taxon>
        <taxon>Terriglobales</taxon>
        <taxon>Acidobacteriaceae</taxon>
        <taxon>Acidisarcina</taxon>
    </lineage>
</organism>
<proteinExistence type="predicted"/>
<evidence type="ECO:0000256" key="2">
    <source>
        <dbReference type="ARBA" id="ARBA00022692"/>
    </source>
</evidence>
<feature type="transmembrane region" description="Helical" evidence="5">
    <location>
        <begin position="148"/>
        <end position="167"/>
    </location>
</feature>
<feature type="transmembrane region" description="Helical" evidence="5">
    <location>
        <begin position="387"/>
        <end position="403"/>
    </location>
</feature>
<evidence type="ECO:0000256" key="1">
    <source>
        <dbReference type="ARBA" id="ARBA00004141"/>
    </source>
</evidence>
<feature type="transmembrane region" description="Helical" evidence="5">
    <location>
        <begin position="212"/>
        <end position="239"/>
    </location>
</feature>
<feature type="transmembrane region" description="Helical" evidence="5">
    <location>
        <begin position="179"/>
        <end position="200"/>
    </location>
</feature>
<feature type="transmembrane region" description="Helical" evidence="5">
    <location>
        <begin position="118"/>
        <end position="136"/>
    </location>
</feature>
<dbReference type="EMBL" id="CP030840">
    <property type="protein sequence ID" value="AXC11266.1"/>
    <property type="molecule type" value="Genomic_DNA"/>
</dbReference>
<feature type="transmembrane region" description="Helical" evidence="5">
    <location>
        <begin position="251"/>
        <end position="271"/>
    </location>
</feature>
<dbReference type="PANTHER" id="PTHR37422:SF13">
    <property type="entry name" value="LIPOPOLYSACCHARIDE BIOSYNTHESIS PROTEIN PA4999-RELATED"/>
    <property type="match status" value="1"/>
</dbReference>
<feature type="transmembrane region" description="Helical" evidence="5">
    <location>
        <begin position="335"/>
        <end position="353"/>
    </location>
</feature>
<sequence length="419" mass="46221">MTTSVPTAQSANVFLDETHAASAAAVPLATWIGFYFSFRLFFVLLAVRVFGQDAQVGVAASLAINYLFLLVAATYAFGPAPRTLRSLMNLPCLKWVIVYLGFTGISLFWSITSSLPAAAAFWCAMVADTAVVLLLLRSDPVDAVVNSLMRGYVWASCLIAAIAWMLPAQSDLRLGDEELLGPNQIGWVCAFAFFFAQYLMRNKAGNWTAQAFLLAITLLRSLSKTTIIAFLAAQLYILLRDRSMSRRTKAMFTLAAVLVVVAFSSLLTNYYDVYTNAGTESETLTGRLGIWAYFLSEAIDKPWLGHGFHSVWLVIPPFYDGFQARHAHNELLQQFYAYGAAGIFMLVAAYGSVLRQSRRLTDASLRTFLIGMLIFAVVRGLADTEAFDLSLPTWFIAIIGALIEQSRQRDQQSFSRGTA</sequence>
<evidence type="ECO:0000259" key="6">
    <source>
        <dbReference type="Pfam" id="PF04932"/>
    </source>
</evidence>
<name>A0A2Z5FY19_9BACT</name>
<dbReference type="KEGG" id="abas:ACPOL_1930"/>
<keyword evidence="4 5" id="KW-0472">Membrane</keyword>
<protein>
    <submittedName>
        <fullName evidence="7">O-antigen polymerase</fullName>
    </submittedName>
</protein>
<accession>A0A2Z5FY19</accession>
<keyword evidence="3 5" id="KW-1133">Transmembrane helix</keyword>
<feature type="transmembrane region" description="Helical" evidence="5">
    <location>
        <begin position="93"/>
        <end position="111"/>
    </location>
</feature>
<dbReference type="AlphaFoldDB" id="A0A2Z5FY19"/>
<dbReference type="Pfam" id="PF04932">
    <property type="entry name" value="Wzy_C"/>
    <property type="match status" value="1"/>
</dbReference>
<keyword evidence="8" id="KW-1185">Reference proteome</keyword>
<feature type="transmembrane region" description="Helical" evidence="5">
    <location>
        <begin position="365"/>
        <end position="381"/>
    </location>
</feature>
<dbReference type="Proteomes" id="UP000253606">
    <property type="component" value="Chromosome"/>
</dbReference>
<feature type="transmembrane region" description="Helical" evidence="5">
    <location>
        <begin position="20"/>
        <end position="44"/>
    </location>
</feature>
<reference evidence="7 8" key="1">
    <citation type="journal article" date="2018" name="Front. Microbiol.">
        <title>Hydrolytic Capabilities as a Key to Environmental Success: Chitinolytic and Cellulolytic Acidobacteria From Acidic Sub-arctic Soils and Boreal Peatlands.</title>
        <authorList>
            <person name="Belova S.E."/>
            <person name="Ravin N.V."/>
            <person name="Pankratov T.A."/>
            <person name="Rakitin A.L."/>
            <person name="Ivanova A.A."/>
            <person name="Beletsky A.V."/>
            <person name="Mardanov A.V."/>
            <person name="Sinninghe Damste J.S."/>
            <person name="Dedysh S.N."/>
        </authorList>
    </citation>
    <scope>NUCLEOTIDE SEQUENCE [LARGE SCALE GENOMIC DNA]</scope>
    <source>
        <strain evidence="7 8">SBC82</strain>
    </source>
</reference>
<dbReference type="GO" id="GO:0016020">
    <property type="term" value="C:membrane"/>
    <property type="evidence" value="ECO:0007669"/>
    <property type="project" value="UniProtKB-SubCell"/>
</dbReference>
<keyword evidence="2 5" id="KW-0812">Transmembrane</keyword>
<evidence type="ECO:0000256" key="3">
    <source>
        <dbReference type="ARBA" id="ARBA00022989"/>
    </source>
</evidence>
<dbReference type="InterPro" id="IPR051533">
    <property type="entry name" value="WaaL-like"/>
</dbReference>
<gene>
    <name evidence="7" type="ORF">ACPOL_1930</name>
</gene>
<evidence type="ECO:0000256" key="4">
    <source>
        <dbReference type="ARBA" id="ARBA00023136"/>
    </source>
</evidence>
<evidence type="ECO:0000313" key="8">
    <source>
        <dbReference type="Proteomes" id="UP000253606"/>
    </source>
</evidence>
<comment type="subcellular location">
    <subcellularLocation>
        <location evidence="1">Membrane</location>
        <topology evidence="1">Multi-pass membrane protein</topology>
    </subcellularLocation>
</comment>
<dbReference type="RefSeq" id="WP_114206731.1">
    <property type="nucleotide sequence ID" value="NZ_CP030840.1"/>
</dbReference>
<feature type="transmembrane region" description="Helical" evidence="5">
    <location>
        <begin position="56"/>
        <end position="78"/>
    </location>
</feature>